<proteinExistence type="inferred from homology"/>
<keyword evidence="3 7" id="KW-0812">Transmembrane</keyword>
<evidence type="ECO:0000256" key="4">
    <source>
        <dbReference type="ARBA" id="ARBA00022989"/>
    </source>
</evidence>
<evidence type="ECO:0000313" key="9">
    <source>
        <dbReference type="EMBL" id="HIW94845.1"/>
    </source>
</evidence>
<dbReference type="Pfam" id="PF06738">
    <property type="entry name" value="ThrE"/>
    <property type="match status" value="1"/>
</dbReference>
<dbReference type="InterPro" id="IPR050539">
    <property type="entry name" value="ThrE_Dicarb/AminoAcid_Exp"/>
</dbReference>
<keyword evidence="4 7" id="KW-1133">Transmembrane helix</keyword>
<reference evidence="9" key="1">
    <citation type="journal article" date="2021" name="PeerJ">
        <title>Extensive microbial diversity within the chicken gut microbiome revealed by metagenomics and culture.</title>
        <authorList>
            <person name="Gilroy R."/>
            <person name="Ravi A."/>
            <person name="Getino M."/>
            <person name="Pursley I."/>
            <person name="Horton D.L."/>
            <person name="Alikhan N.F."/>
            <person name="Baker D."/>
            <person name="Gharbi K."/>
            <person name="Hall N."/>
            <person name="Watson M."/>
            <person name="Adriaenssens E.M."/>
            <person name="Foster-Nyarko E."/>
            <person name="Jarju S."/>
            <person name="Secka A."/>
            <person name="Antonio M."/>
            <person name="Oren A."/>
            <person name="Chaudhuri R.R."/>
            <person name="La Ragione R."/>
            <person name="Hildebrand F."/>
            <person name="Pallen M.J."/>
        </authorList>
    </citation>
    <scope>NUCLEOTIDE SEQUENCE</scope>
    <source>
        <strain evidence="9">ChiGjej6B6-1540</strain>
    </source>
</reference>
<evidence type="ECO:0000259" key="8">
    <source>
        <dbReference type="Pfam" id="PF06738"/>
    </source>
</evidence>
<feature type="transmembrane region" description="Helical" evidence="7">
    <location>
        <begin position="114"/>
        <end position="135"/>
    </location>
</feature>
<evidence type="ECO:0000256" key="2">
    <source>
        <dbReference type="ARBA" id="ARBA00022475"/>
    </source>
</evidence>
<evidence type="ECO:0000256" key="6">
    <source>
        <dbReference type="ARBA" id="ARBA00034125"/>
    </source>
</evidence>
<dbReference type="GO" id="GO:0022857">
    <property type="term" value="F:transmembrane transporter activity"/>
    <property type="evidence" value="ECO:0007669"/>
    <property type="project" value="InterPro"/>
</dbReference>
<evidence type="ECO:0000256" key="1">
    <source>
        <dbReference type="ARBA" id="ARBA00004651"/>
    </source>
</evidence>
<evidence type="ECO:0000313" key="10">
    <source>
        <dbReference type="Proteomes" id="UP000824192"/>
    </source>
</evidence>
<feature type="transmembrane region" description="Helical" evidence="7">
    <location>
        <begin position="141"/>
        <end position="160"/>
    </location>
</feature>
<evidence type="ECO:0000256" key="7">
    <source>
        <dbReference type="SAM" id="Phobius"/>
    </source>
</evidence>
<dbReference type="Proteomes" id="UP000824192">
    <property type="component" value="Unassembled WGS sequence"/>
</dbReference>
<dbReference type="PANTHER" id="PTHR34390:SF2">
    <property type="entry name" value="SUCCINATE TRANSPORTER SUBUNIT YJJP-RELATED"/>
    <property type="match status" value="1"/>
</dbReference>
<dbReference type="PANTHER" id="PTHR34390">
    <property type="entry name" value="UPF0442 PROTEIN YJJB-RELATED"/>
    <property type="match status" value="1"/>
</dbReference>
<dbReference type="AlphaFoldDB" id="A0A9D1UQB7"/>
<evidence type="ECO:0000256" key="5">
    <source>
        <dbReference type="ARBA" id="ARBA00023136"/>
    </source>
</evidence>
<sequence>MELDYDRLVDLVTDLGYRLLQTGAEIYRAEESVQRLLQAYGVTTGEVFAIPNCLIVSLTTPGGQPITRVRRVGPHGTDIARLEAYNAFCRSVCSQPLPFDRFQARMDEIANSHLAFPTPVILLAHLVGGGAYSLFYGGTLSDGLCGGISCVAAGLCFMFMSKVGGSNQFIRTLVSGAALTLCALVLFQLGLCGNLDKVIIGALMVLVPGIIFTNAIRNVMAGDLTSGINKFVEALLIGVSIALGTGFVLGLSGLLM</sequence>
<feature type="transmembrane region" description="Helical" evidence="7">
    <location>
        <begin position="231"/>
        <end position="255"/>
    </location>
</feature>
<dbReference type="GO" id="GO:0015744">
    <property type="term" value="P:succinate transport"/>
    <property type="evidence" value="ECO:0007669"/>
    <property type="project" value="TreeGrafter"/>
</dbReference>
<protein>
    <submittedName>
        <fullName evidence="9">Threonine/serine exporter family protein</fullName>
    </submittedName>
</protein>
<name>A0A9D1UQB7_9FIRM</name>
<feature type="domain" description="Threonine/serine exporter-like N-terminal" evidence="8">
    <location>
        <begin position="11"/>
        <end position="251"/>
    </location>
</feature>
<feature type="transmembrane region" description="Helical" evidence="7">
    <location>
        <begin position="197"/>
        <end position="219"/>
    </location>
</feature>
<gene>
    <name evidence="9" type="ORF">H9868_09965</name>
</gene>
<organism evidence="9 10">
    <name type="scientific">Candidatus Flavonifractor merdipullorum</name>
    <dbReference type="NCBI Taxonomy" id="2838590"/>
    <lineage>
        <taxon>Bacteria</taxon>
        <taxon>Bacillati</taxon>
        <taxon>Bacillota</taxon>
        <taxon>Clostridia</taxon>
        <taxon>Eubacteriales</taxon>
        <taxon>Oscillospiraceae</taxon>
        <taxon>Flavonifractor</taxon>
    </lineage>
</organism>
<comment type="subcellular location">
    <subcellularLocation>
        <location evidence="1">Cell membrane</location>
        <topology evidence="1">Multi-pass membrane protein</topology>
    </subcellularLocation>
</comment>
<comment type="caution">
    <text evidence="9">The sequence shown here is derived from an EMBL/GenBank/DDBJ whole genome shotgun (WGS) entry which is preliminary data.</text>
</comment>
<evidence type="ECO:0000256" key="3">
    <source>
        <dbReference type="ARBA" id="ARBA00022692"/>
    </source>
</evidence>
<accession>A0A9D1UQB7</accession>
<dbReference type="EMBL" id="DXGA01000216">
    <property type="protein sequence ID" value="HIW94845.1"/>
    <property type="molecule type" value="Genomic_DNA"/>
</dbReference>
<dbReference type="GO" id="GO:0005886">
    <property type="term" value="C:plasma membrane"/>
    <property type="evidence" value="ECO:0007669"/>
    <property type="project" value="UniProtKB-SubCell"/>
</dbReference>
<dbReference type="InterPro" id="IPR010619">
    <property type="entry name" value="ThrE-like_N"/>
</dbReference>
<comment type="similarity">
    <text evidence="6">Belongs to the ThrE exporter (TC 2.A.79) family.</text>
</comment>
<feature type="transmembrane region" description="Helical" evidence="7">
    <location>
        <begin position="172"/>
        <end position="191"/>
    </location>
</feature>
<keyword evidence="5 7" id="KW-0472">Membrane</keyword>
<keyword evidence="2" id="KW-1003">Cell membrane</keyword>
<reference evidence="9" key="2">
    <citation type="submission" date="2021-04" db="EMBL/GenBank/DDBJ databases">
        <authorList>
            <person name="Gilroy R."/>
        </authorList>
    </citation>
    <scope>NUCLEOTIDE SEQUENCE</scope>
    <source>
        <strain evidence="9">ChiGjej6B6-1540</strain>
    </source>
</reference>